<keyword evidence="3 5" id="KW-0808">Transferase</keyword>
<evidence type="ECO:0000256" key="2">
    <source>
        <dbReference type="ARBA" id="ARBA00022603"/>
    </source>
</evidence>
<dbReference type="GO" id="GO:0032259">
    <property type="term" value="P:methylation"/>
    <property type="evidence" value="ECO:0007669"/>
    <property type="project" value="UniProtKB-KW"/>
</dbReference>
<keyword evidence="8" id="KW-1185">Reference proteome</keyword>
<evidence type="ECO:0000256" key="5">
    <source>
        <dbReference type="HAMAP-Rule" id="MF_00560"/>
    </source>
</evidence>
<reference evidence="7 8" key="1">
    <citation type="journal article" date="2017" name="Int. J. Syst. Evol. Microbiol.">
        <title>Ramlibacter alkalitolerans sp. nov., alkali-tolerant bacterium isolated from soil of ginseng.</title>
        <authorList>
            <person name="Lee D.H."/>
            <person name="Cha C.J."/>
        </authorList>
    </citation>
    <scope>NUCLEOTIDE SEQUENCE [LARGE SCALE GENOMIC DNA]</scope>
    <source>
        <strain evidence="7 8">KACC 19305</strain>
    </source>
</reference>
<evidence type="ECO:0000256" key="3">
    <source>
        <dbReference type="ARBA" id="ARBA00022679"/>
    </source>
</evidence>
<dbReference type="InterPro" id="IPR041698">
    <property type="entry name" value="Methyltransf_25"/>
</dbReference>
<comment type="similarity">
    <text evidence="5">Belongs to the methyltransferase superfamily. Tam family.</text>
</comment>
<accession>A0ABS1JNJ3</accession>
<dbReference type="RefSeq" id="WP_201689727.1">
    <property type="nucleotide sequence ID" value="NZ_JAEQND010000006.1"/>
</dbReference>
<comment type="function">
    <text evidence="5">Catalyzes the S-adenosylmethionine monomethyl esterification of trans-aconitate.</text>
</comment>
<keyword evidence="2 5" id="KW-0489">Methyltransferase</keyword>
<organism evidence="7 8">
    <name type="scientific">Ramlibacter alkalitolerans</name>
    <dbReference type="NCBI Taxonomy" id="2039631"/>
    <lineage>
        <taxon>Bacteria</taxon>
        <taxon>Pseudomonadati</taxon>
        <taxon>Pseudomonadota</taxon>
        <taxon>Betaproteobacteria</taxon>
        <taxon>Burkholderiales</taxon>
        <taxon>Comamonadaceae</taxon>
        <taxon>Ramlibacter</taxon>
    </lineage>
</organism>
<feature type="domain" description="Methyltransferase" evidence="6">
    <location>
        <begin position="36"/>
        <end position="125"/>
    </location>
</feature>
<comment type="caution">
    <text evidence="7">The sequence shown here is derived from an EMBL/GenBank/DDBJ whole genome shotgun (WGS) entry which is preliminary data.</text>
</comment>
<gene>
    <name evidence="5 7" type="primary">tam</name>
    <name evidence="7" type="ORF">JI746_11995</name>
</gene>
<dbReference type="Gene3D" id="3.40.50.150">
    <property type="entry name" value="Vaccinia Virus protein VP39"/>
    <property type="match status" value="1"/>
</dbReference>
<dbReference type="PANTHER" id="PTHR43861">
    <property type="entry name" value="TRANS-ACONITATE 2-METHYLTRANSFERASE-RELATED"/>
    <property type="match status" value="1"/>
</dbReference>
<dbReference type="Gene3D" id="1.10.150.290">
    <property type="entry name" value="S-adenosyl-L-methionine-dependent methyltransferases"/>
    <property type="match status" value="1"/>
</dbReference>
<dbReference type="PANTHER" id="PTHR43861:SF1">
    <property type="entry name" value="TRANS-ACONITATE 2-METHYLTRANSFERASE"/>
    <property type="match status" value="1"/>
</dbReference>
<dbReference type="EC" id="2.1.1.144" evidence="5"/>
<sequence length="259" mass="28667">MKSWDAGQYTRFEAERNRPIHDLLAQLPDEGIRRAVDIGCGPGNSTELLLRRWPGAEVRGMDNSPEMIAAARERLPGVHFELADAAAWSSDGFAPDLVFSNAVLQWVPDHARVLPALLRELAPGGWLAVQMPDNLQEPAHRLMREVAAQGPWAQRLAAAVARRDAPLAADGYFRILREAAAHVDLWRTTYHHQLAGGPRAVVEWFKGSGLRPFLQPLTPDEQAEYLARYEAALAGAYAPLADGTVLLPFPRLFFIARRG</sequence>
<comment type="subcellular location">
    <subcellularLocation>
        <location evidence="5">Cytoplasm</location>
    </subcellularLocation>
</comment>
<dbReference type="Proteomes" id="UP000622707">
    <property type="component" value="Unassembled WGS sequence"/>
</dbReference>
<keyword evidence="1 5" id="KW-0963">Cytoplasm</keyword>
<dbReference type="HAMAP" id="MF_00560">
    <property type="entry name" value="Tran_acon_Me_trans"/>
    <property type="match status" value="1"/>
</dbReference>
<evidence type="ECO:0000256" key="4">
    <source>
        <dbReference type="ARBA" id="ARBA00022691"/>
    </source>
</evidence>
<evidence type="ECO:0000313" key="8">
    <source>
        <dbReference type="Proteomes" id="UP000622707"/>
    </source>
</evidence>
<dbReference type="InterPro" id="IPR029063">
    <property type="entry name" value="SAM-dependent_MTases_sf"/>
</dbReference>
<dbReference type="Pfam" id="PF13649">
    <property type="entry name" value="Methyltransf_25"/>
    <property type="match status" value="1"/>
</dbReference>
<comment type="catalytic activity">
    <reaction evidence="5">
        <text>trans-aconitate + S-adenosyl-L-methionine = (E)-3-(methoxycarbonyl)pent-2-enedioate + S-adenosyl-L-homocysteine</text>
        <dbReference type="Rhea" id="RHEA:14969"/>
        <dbReference type="ChEBI" id="CHEBI:15708"/>
        <dbReference type="ChEBI" id="CHEBI:57470"/>
        <dbReference type="ChEBI" id="CHEBI:57856"/>
        <dbReference type="ChEBI" id="CHEBI:59789"/>
        <dbReference type="EC" id="2.1.1.144"/>
    </reaction>
</comment>
<dbReference type="CDD" id="cd02440">
    <property type="entry name" value="AdoMet_MTases"/>
    <property type="match status" value="1"/>
</dbReference>
<dbReference type="InterPro" id="IPR023506">
    <property type="entry name" value="Trans-aconitate_MeTrfase"/>
</dbReference>
<name>A0ABS1JNJ3_9BURK</name>
<keyword evidence="4 5" id="KW-0949">S-adenosyl-L-methionine</keyword>
<dbReference type="NCBIfam" id="NF002463">
    <property type="entry name" value="PRK01683.1"/>
    <property type="match status" value="1"/>
</dbReference>
<evidence type="ECO:0000256" key="1">
    <source>
        <dbReference type="ARBA" id="ARBA00022490"/>
    </source>
</evidence>
<protein>
    <recommendedName>
        <fullName evidence="5">Trans-aconitate 2-methyltransferase</fullName>
        <ecNumber evidence="5">2.1.1.144</ecNumber>
    </recommendedName>
</protein>
<evidence type="ECO:0000313" key="7">
    <source>
        <dbReference type="EMBL" id="MBL0425832.1"/>
    </source>
</evidence>
<evidence type="ECO:0000259" key="6">
    <source>
        <dbReference type="Pfam" id="PF13649"/>
    </source>
</evidence>
<proteinExistence type="inferred from homology"/>
<dbReference type="GO" id="GO:0030798">
    <property type="term" value="F:trans-aconitate 2-methyltransferase activity"/>
    <property type="evidence" value="ECO:0007669"/>
    <property type="project" value="UniProtKB-EC"/>
</dbReference>
<dbReference type="InterPro" id="IPR023149">
    <property type="entry name" value="Trans_acon_MeTrfase_C"/>
</dbReference>
<dbReference type="EMBL" id="JAEQND010000006">
    <property type="protein sequence ID" value="MBL0425832.1"/>
    <property type="molecule type" value="Genomic_DNA"/>
</dbReference>
<dbReference type="SUPFAM" id="SSF53335">
    <property type="entry name" value="S-adenosyl-L-methionine-dependent methyltransferases"/>
    <property type="match status" value="1"/>
</dbReference>